<protein>
    <submittedName>
        <fullName evidence="1">Uncharacterized protein</fullName>
    </submittedName>
</protein>
<sequence length="40" mass="4750">MWMELMELKKNIKKHTPAIVVKNIQPHQVYGNTNKNVQMN</sequence>
<organism evidence="1">
    <name type="scientific">viral metagenome</name>
    <dbReference type="NCBI Taxonomy" id="1070528"/>
    <lineage>
        <taxon>unclassified sequences</taxon>
        <taxon>metagenomes</taxon>
        <taxon>organismal metagenomes</taxon>
    </lineage>
</organism>
<reference evidence="1" key="1">
    <citation type="journal article" date="2020" name="Nature">
        <title>Giant virus diversity and host interactions through global metagenomics.</title>
        <authorList>
            <person name="Schulz F."/>
            <person name="Roux S."/>
            <person name="Paez-Espino D."/>
            <person name="Jungbluth S."/>
            <person name="Walsh D.A."/>
            <person name="Denef V.J."/>
            <person name="McMahon K.D."/>
            <person name="Konstantinidis K.T."/>
            <person name="Eloe-Fadrosh E.A."/>
            <person name="Kyrpides N.C."/>
            <person name="Woyke T."/>
        </authorList>
    </citation>
    <scope>NUCLEOTIDE SEQUENCE</scope>
    <source>
        <strain evidence="1">GVMAG-M-3300023179-33</strain>
    </source>
</reference>
<accession>A0A6C0EF17</accession>
<name>A0A6C0EF17_9ZZZZ</name>
<evidence type="ECO:0000313" key="1">
    <source>
        <dbReference type="EMBL" id="QHT27744.1"/>
    </source>
</evidence>
<dbReference type="EMBL" id="MN739828">
    <property type="protein sequence ID" value="QHT27744.1"/>
    <property type="molecule type" value="Genomic_DNA"/>
</dbReference>
<dbReference type="AlphaFoldDB" id="A0A6C0EF17"/>
<proteinExistence type="predicted"/>